<dbReference type="PANTHER" id="PTHR31642">
    <property type="entry name" value="TRICHOTHECENE 3-O-ACETYLTRANSFERASE"/>
    <property type="match status" value="1"/>
</dbReference>
<comment type="similarity">
    <text evidence="1">Belongs to the plant acyltransferase family.</text>
</comment>
<name>A0A4Y7JQ96_PAPSO</name>
<dbReference type="PANTHER" id="PTHR31642:SF11">
    <property type="entry name" value="SHIKIMATE O-HYDROXYCINNAMOYLTRANSFERASE"/>
    <property type="match status" value="1"/>
</dbReference>
<dbReference type="OrthoDB" id="671439at2759"/>
<dbReference type="STRING" id="3469.A0A4Y7JQ96"/>
<proteinExistence type="inferred from homology"/>
<keyword evidence="3" id="KW-0012">Acyltransferase</keyword>
<dbReference type="Gene3D" id="3.30.559.10">
    <property type="entry name" value="Chloramphenicol acetyltransferase-like domain"/>
    <property type="match status" value="2"/>
</dbReference>
<evidence type="ECO:0000313" key="4">
    <source>
        <dbReference type="EMBL" id="RZC63274.1"/>
    </source>
</evidence>
<dbReference type="InterPro" id="IPR023213">
    <property type="entry name" value="CAT-like_dom_sf"/>
</dbReference>
<gene>
    <name evidence="4" type="ORF">C5167_025024</name>
</gene>
<dbReference type="GO" id="GO:0016747">
    <property type="term" value="F:acyltransferase activity, transferring groups other than amino-acyl groups"/>
    <property type="evidence" value="ECO:0007669"/>
    <property type="project" value="TreeGrafter"/>
</dbReference>
<evidence type="ECO:0000256" key="2">
    <source>
        <dbReference type="ARBA" id="ARBA00022679"/>
    </source>
</evidence>
<dbReference type="Gramene" id="RZC63274">
    <property type="protein sequence ID" value="RZC63274"/>
    <property type="gene ID" value="C5167_025024"/>
</dbReference>
<evidence type="ECO:0000256" key="1">
    <source>
        <dbReference type="ARBA" id="ARBA00009861"/>
    </source>
</evidence>
<dbReference type="Pfam" id="PF02458">
    <property type="entry name" value="Transferase"/>
    <property type="match status" value="1"/>
</dbReference>
<dbReference type="OMA" id="GYIMEAW"/>
<evidence type="ECO:0000313" key="5">
    <source>
        <dbReference type="Proteomes" id="UP000316621"/>
    </source>
</evidence>
<keyword evidence="5" id="KW-1185">Reference proteome</keyword>
<sequence>MVMEVRVRESSVVKPAEETPKVCLWTSNFDQLCVVHAQAVYFYKPPESDDGFSSSSGDFFNSTVLKHGLSKALVTYYPVAGRLKRNESGRAEIHCTGEGAIFIEAETDSFMKDLGEFTPNEQLAPLFSRIDYSDISSYPPFLAQVTHFKCGGVCLSTALSHILVDGVSGINFINTWSDLCRGVEDIKKPVPYFDRTLLRARDPPKVYFSHIEYKLPSVDLPATSPLPKIAIAKLNLSTLQANQLKSKCNKYQYRRFSSYEVMAGHIWRCLCKARELKDDEETTISIPLDCRSRSRPPLPDGYFGNAIFDNTVRAFSGDIVSKPLSYTVNLIHETFRSSGNNEYLRSAIDYLELNPSIRTIAKGKGCNFRLPTWVRLPLYEADFGWGKPIYVGPGVNRFLGRTFLIPNPAGSDGGVCLIIPLESEYQMNIFKKDFYDI</sequence>
<dbReference type="AlphaFoldDB" id="A0A4Y7JQ96"/>
<dbReference type="Proteomes" id="UP000316621">
    <property type="component" value="Chromosome 5"/>
</dbReference>
<organism evidence="4 5">
    <name type="scientific">Papaver somniferum</name>
    <name type="common">Opium poppy</name>
    <dbReference type="NCBI Taxonomy" id="3469"/>
    <lineage>
        <taxon>Eukaryota</taxon>
        <taxon>Viridiplantae</taxon>
        <taxon>Streptophyta</taxon>
        <taxon>Embryophyta</taxon>
        <taxon>Tracheophyta</taxon>
        <taxon>Spermatophyta</taxon>
        <taxon>Magnoliopsida</taxon>
        <taxon>Ranunculales</taxon>
        <taxon>Papaveraceae</taxon>
        <taxon>Papaveroideae</taxon>
        <taxon>Papaver</taxon>
    </lineage>
</organism>
<dbReference type="InterPro" id="IPR050317">
    <property type="entry name" value="Plant_Fungal_Acyltransferase"/>
</dbReference>
<dbReference type="EMBL" id="CM010719">
    <property type="protein sequence ID" value="RZC63274.1"/>
    <property type="molecule type" value="Genomic_DNA"/>
</dbReference>
<keyword evidence="2" id="KW-0808">Transferase</keyword>
<accession>A0A4Y7JQ96</accession>
<evidence type="ECO:0000256" key="3">
    <source>
        <dbReference type="ARBA" id="ARBA00023315"/>
    </source>
</evidence>
<reference evidence="4 5" key="1">
    <citation type="journal article" date="2018" name="Science">
        <title>The opium poppy genome and morphinan production.</title>
        <authorList>
            <person name="Guo L."/>
            <person name="Winzer T."/>
            <person name="Yang X."/>
            <person name="Li Y."/>
            <person name="Ning Z."/>
            <person name="He Z."/>
            <person name="Teodor R."/>
            <person name="Lu Y."/>
            <person name="Bowser T.A."/>
            <person name="Graham I.A."/>
            <person name="Ye K."/>
        </authorList>
    </citation>
    <scope>NUCLEOTIDE SEQUENCE [LARGE SCALE GENOMIC DNA]</scope>
    <source>
        <strain evidence="5">cv. HN1</strain>
        <tissue evidence="4">Leaves</tissue>
    </source>
</reference>
<protein>
    <submittedName>
        <fullName evidence="4">Uncharacterized protein</fullName>
    </submittedName>
</protein>